<reference evidence="2" key="2">
    <citation type="submission" date="2023-06" db="EMBL/GenBank/DDBJ databases">
        <authorList>
            <consortium name="Lawrence Berkeley National Laboratory"/>
            <person name="Haridas S."/>
            <person name="Hensen N."/>
            <person name="Bonometti L."/>
            <person name="Westerberg I."/>
            <person name="Brannstrom I.O."/>
            <person name="Guillou S."/>
            <person name="Cros-Aarteil S."/>
            <person name="Calhoun S."/>
            <person name="Kuo A."/>
            <person name="Mondo S."/>
            <person name="Pangilinan J."/>
            <person name="Riley R."/>
            <person name="Labutti K."/>
            <person name="Andreopoulos B."/>
            <person name="Lipzen A."/>
            <person name="Chen C."/>
            <person name="Yanf M."/>
            <person name="Daum C."/>
            <person name="Ng V."/>
            <person name="Clum A."/>
            <person name="Steindorff A."/>
            <person name="Ohm R."/>
            <person name="Martin F."/>
            <person name="Silar P."/>
            <person name="Natvig D."/>
            <person name="Lalanne C."/>
            <person name="Gautier V."/>
            <person name="Ament-Velasquez S.L."/>
            <person name="Kruys A."/>
            <person name="Hutchinson M.I."/>
            <person name="Powell A.J."/>
            <person name="Barry K."/>
            <person name="Miller A.N."/>
            <person name="Grigoriev I.V."/>
            <person name="Debuchy R."/>
            <person name="Gladieux P."/>
            <person name="Thoren M.H."/>
            <person name="Johannesson H."/>
        </authorList>
    </citation>
    <scope>NUCLEOTIDE SEQUENCE</scope>
    <source>
        <strain evidence="2">CBS 955.72</strain>
    </source>
</reference>
<organism evidence="2 3">
    <name type="scientific">Lasiosphaeria hispida</name>
    <dbReference type="NCBI Taxonomy" id="260671"/>
    <lineage>
        <taxon>Eukaryota</taxon>
        <taxon>Fungi</taxon>
        <taxon>Dikarya</taxon>
        <taxon>Ascomycota</taxon>
        <taxon>Pezizomycotina</taxon>
        <taxon>Sordariomycetes</taxon>
        <taxon>Sordariomycetidae</taxon>
        <taxon>Sordariales</taxon>
        <taxon>Lasiosphaeriaceae</taxon>
        <taxon>Lasiosphaeria</taxon>
    </lineage>
</organism>
<keyword evidence="3" id="KW-1185">Reference proteome</keyword>
<feature type="compositionally biased region" description="Basic and acidic residues" evidence="1">
    <location>
        <begin position="161"/>
        <end position="171"/>
    </location>
</feature>
<reference evidence="2" key="1">
    <citation type="journal article" date="2023" name="Mol. Phylogenet. Evol.">
        <title>Genome-scale phylogeny and comparative genomics of the fungal order Sordariales.</title>
        <authorList>
            <person name="Hensen N."/>
            <person name="Bonometti L."/>
            <person name="Westerberg I."/>
            <person name="Brannstrom I.O."/>
            <person name="Guillou S."/>
            <person name="Cros-Aarteil S."/>
            <person name="Calhoun S."/>
            <person name="Haridas S."/>
            <person name="Kuo A."/>
            <person name="Mondo S."/>
            <person name="Pangilinan J."/>
            <person name="Riley R."/>
            <person name="LaButti K."/>
            <person name="Andreopoulos B."/>
            <person name="Lipzen A."/>
            <person name="Chen C."/>
            <person name="Yan M."/>
            <person name="Daum C."/>
            <person name="Ng V."/>
            <person name="Clum A."/>
            <person name="Steindorff A."/>
            <person name="Ohm R.A."/>
            <person name="Martin F."/>
            <person name="Silar P."/>
            <person name="Natvig D.O."/>
            <person name="Lalanne C."/>
            <person name="Gautier V."/>
            <person name="Ament-Velasquez S.L."/>
            <person name="Kruys A."/>
            <person name="Hutchinson M.I."/>
            <person name="Powell A.J."/>
            <person name="Barry K."/>
            <person name="Miller A.N."/>
            <person name="Grigoriev I.V."/>
            <person name="Debuchy R."/>
            <person name="Gladieux P."/>
            <person name="Hiltunen Thoren M."/>
            <person name="Johannesson H."/>
        </authorList>
    </citation>
    <scope>NUCLEOTIDE SEQUENCE</scope>
    <source>
        <strain evidence="2">CBS 955.72</strain>
    </source>
</reference>
<name>A0AAJ0HJH7_9PEZI</name>
<comment type="caution">
    <text evidence="2">The sequence shown here is derived from an EMBL/GenBank/DDBJ whole genome shotgun (WGS) entry which is preliminary data.</text>
</comment>
<feature type="compositionally biased region" description="Polar residues" evidence="1">
    <location>
        <begin position="198"/>
        <end position="212"/>
    </location>
</feature>
<gene>
    <name evidence="2" type="ORF">B0T25DRAFT_569047</name>
</gene>
<evidence type="ECO:0000256" key="1">
    <source>
        <dbReference type="SAM" id="MobiDB-lite"/>
    </source>
</evidence>
<dbReference type="EMBL" id="JAUIQD010000004">
    <property type="protein sequence ID" value="KAK3353863.1"/>
    <property type="molecule type" value="Genomic_DNA"/>
</dbReference>
<evidence type="ECO:0000313" key="2">
    <source>
        <dbReference type="EMBL" id="KAK3353863.1"/>
    </source>
</evidence>
<dbReference type="Proteomes" id="UP001275084">
    <property type="component" value="Unassembled WGS sequence"/>
</dbReference>
<evidence type="ECO:0000313" key="3">
    <source>
        <dbReference type="Proteomes" id="UP001275084"/>
    </source>
</evidence>
<dbReference type="AlphaFoldDB" id="A0AAJ0HJH7"/>
<feature type="region of interest" description="Disordered" evidence="1">
    <location>
        <begin position="1"/>
        <end position="22"/>
    </location>
</feature>
<feature type="compositionally biased region" description="Low complexity" evidence="1">
    <location>
        <begin position="244"/>
        <end position="253"/>
    </location>
</feature>
<accession>A0AAJ0HJH7</accession>
<feature type="region of interest" description="Disordered" evidence="1">
    <location>
        <begin position="152"/>
        <end position="296"/>
    </location>
</feature>
<proteinExistence type="predicted"/>
<sequence length="309" mass="33423">MDMGQGAKFAQPWGVHSGRQHCPGAKLPDSEACGLRVKLSSVRSEWGTCAGVPIIVNPHRFAPTDAELGAQGFPESISAPNPAVLIAWLRGASYLEVSKTIGLQNLAQLDMNAEVATCQNKLQRSGVSFAFRAALMPRREVARFKPINANQTVEDAAVPERPQKRQRREDYNSGGNRRGLLLSPPAPQPLSNGGGQTLDDNNAIQSRRTSCHQGDPPLHSSLESQSERQSNRQARRLDHAEYCSGSSQSSESQNLRTGDEENSAGMLGDSAIWSARADCHPGDPPPCSSPEYSPRTRTVLGSTQINFQT</sequence>
<feature type="compositionally biased region" description="Basic and acidic residues" evidence="1">
    <location>
        <begin position="225"/>
        <end position="241"/>
    </location>
</feature>
<protein>
    <submittedName>
        <fullName evidence="2">Uncharacterized protein</fullName>
    </submittedName>
</protein>